<gene>
    <name evidence="1" type="ORF">PSI23_08790</name>
</gene>
<protein>
    <submittedName>
        <fullName evidence="1">Uncharacterized protein</fullName>
    </submittedName>
</protein>
<reference evidence="1 2" key="1">
    <citation type="submission" date="2023-02" db="EMBL/GenBank/DDBJ databases">
        <title>Entomopathogenic bacteria.</title>
        <authorList>
            <person name="Machado R.A."/>
        </authorList>
    </citation>
    <scope>NUCLEOTIDE SEQUENCE [LARGE SCALE GENOMIC DNA]</scope>
    <source>
        <strain evidence="1 2">XENO-10</strain>
    </source>
</reference>
<evidence type="ECO:0000313" key="2">
    <source>
        <dbReference type="Proteomes" id="UP001217178"/>
    </source>
</evidence>
<dbReference type="Proteomes" id="UP001217178">
    <property type="component" value="Unassembled WGS sequence"/>
</dbReference>
<proteinExistence type="predicted"/>
<name>A0ABT5LE81_9GAMM</name>
<sequence length="131" mass="15021">MNVIWRAVCFCYGNAELPFTDTQEEWFVFIDAPDRKAALAKFRTLLSIIWDVFPEQVDHFSPRHEAELHELSLMPGTPDDWALLECGWENGRPQYLTAQDVLFWVSSPHLQQRLVAALNSVSQEVNNEAGS</sequence>
<organism evidence="1 2">
    <name type="scientific">Xenorhabdus yunnanensis</name>
    <dbReference type="NCBI Taxonomy" id="3025878"/>
    <lineage>
        <taxon>Bacteria</taxon>
        <taxon>Pseudomonadati</taxon>
        <taxon>Pseudomonadota</taxon>
        <taxon>Gammaproteobacteria</taxon>
        <taxon>Enterobacterales</taxon>
        <taxon>Morganellaceae</taxon>
        <taxon>Xenorhabdus</taxon>
    </lineage>
</organism>
<evidence type="ECO:0000313" key="1">
    <source>
        <dbReference type="EMBL" id="MDC9589412.1"/>
    </source>
</evidence>
<dbReference type="EMBL" id="JAQRFI010000016">
    <property type="protein sequence ID" value="MDC9589412.1"/>
    <property type="molecule type" value="Genomic_DNA"/>
</dbReference>
<comment type="caution">
    <text evidence="1">The sequence shown here is derived from an EMBL/GenBank/DDBJ whole genome shotgun (WGS) entry which is preliminary data.</text>
</comment>
<dbReference type="RefSeq" id="WP_273554742.1">
    <property type="nucleotide sequence ID" value="NZ_JAQRFI010000016.1"/>
</dbReference>
<accession>A0ABT5LE81</accession>
<keyword evidence="2" id="KW-1185">Reference proteome</keyword>